<protein>
    <submittedName>
        <fullName evidence="1">Uncharacterized protein</fullName>
    </submittedName>
</protein>
<proteinExistence type="predicted"/>
<organism evidence="1 2">
    <name type="scientific">Kribbella sancticallisti</name>
    <dbReference type="NCBI Taxonomy" id="460087"/>
    <lineage>
        <taxon>Bacteria</taxon>
        <taxon>Bacillati</taxon>
        <taxon>Actinomycetota</taxon>
        <taxon>Actinomycetes</taxon>
        <taxon>Propionibacteriales</taxon>
        <taxon>Kribbellaceae</taxon>
        <taxon>Kribbella</taxon>
    </lineage>
</organism>
<dbReference type="EMBL" id="BAAAOS010000056">
    <property type="protein sequence ID" value="GAA1606323.1"/>
    <property type="molecule type" value="Genomic_DNA"/>
</dbReference>
<reference evidence="2" key="1">
    <citation type="journal article" date="2019" name="Int. J. Syst. Evol. Microbiol.">
        <title>The Global Catalogue of Microorganisms (GCM) 10K type strain sequencing project: providing services to taxonomists for standard genome sequencing and annotation.</title>
        <authorList>
            <consortium name="The Broad Institute Genomics Platform"/>
            <consortium name="The Broad Institute Genome Sequencing Center for Infectious Disease"/>
            <person name="Wu L."/>
            <person name="Ma J."/>
        </authorList>
    </citation>
    <scope>NUCLEOTIDE SEQUENCE [LARGE SCALE GENOMIC DNA]</scope>
    <source>
        <strain evidence="2">JCM 14969</strain>
    </source>
</reference>
<gene>
    <name evidence="1" type="ORF">GCM10009789_70620</name>
</gene>
<evidence type="ECO:0000313" key="2">
    <source>
        <dbReference type="Proteomes" id="UP001500393"/>
    </source>
</evidence>
<comment type="caution">
    <text evidence="1">The sequence shown here is derived from an EMBL/GenBank/DDBJ whole genome shotgun (WGS) entry which is preliminary data.</text>
</comment>
<sequence>MSCRSATSAPRSAGCSQARELMSVSVARCRVGRSSLSVIVPPQVGVIPSNVAALGVRALIRDGVVVQARFGTYSRVRDC</sequence>
<name>A0ABP4QGE3_9ACTN</name>
<accession>A0ABP4QGE3</accession>
<dbReference type="Proteomes" id="UP001500393">
    <property type="component" value="Unassembled WGS sequence"/>
</dbReference>
<evidence type="ECO:0000313" key="1">
    <source>
        <dbReference type="EMBL" id="GAA1606323.1"/>
    </source>
</evidence>
<keyword evidence="2" id="KW-1185">Reference proteome</keyword>